<evidence type="ECO:0000313" key="9">
    <source>
        <dbReference type="EMBL" id="MCU9593770.1"/>
    </source>
</evidence>
<dbReference type="EC" id="1.1.2.4" evidence="7"/>
<accession>A0ABT2WDM1</accession>
<protein>
    <recommendedName>
        <fullName evidence="7">D-lactate dehydrogenase (cytochrome)</fullName>
        <ecNumber evidence="7">1.1.2.4</ecNumber>
    </recommendedName>
</protein>
<keyword evidence="10" id="KW-1185">Reference proteome</keyword>
<sequence length="458" mass="50571">MKTLNIESLVAELKELIGEDRVSQNETVLEQHSKDESYHTPILPDVVVFPKTTEEVSRIMKLAQKYETPVVPFGIGSSLEGHVIPIKKGISLDFTLMNKILEIREKDLLVVVQPGVTRIQLNQALKSYGLFFPVDPGADATLGGMAATGASGTTTVKYGTMRDQVQDLEVVLADGTIIHTGNMAAKSSSGYQLTGLFVGSEGTLGCFTKLTLKVHGLPEFVMAARAVFPTIEDAVNAVVDVRQAGIPVARAELVDEQSMHVINAYSQTNFPEKPTLLFEFHGNESGLMEDVRLTKQILEDHNCRDFIYETDQAKRNQLWKIRHHMAYAFIHTYRGRKFMATDVCVPISELAGAIYHARKALFKSGIPGGIAGHVGDGNFHISLMIDTNNEDEIMRIKKLNQELIKYAIERGGTCTGEHGVGIGKKPYQILEHGTAFEFMKKIKDVFDPKGILNPGKIF</sequence>
<dbReference type="InterPro" id="IPR006094">
    <property type="entry name" value="Oxid_FAD_bind_N"/>
</dbReference>
<dbReference type="RefSeq" id="WP_263061201.1">
    <property type="nucleotide sequence ID" value="NZ_JAOUSE010000008.1"/>
</dbReference>
<evidence type="ECO:0000256" key="6">
    <source>
        <dbReference type="ARBA" id="ARBA00023002"/>
    </source>
</evidence>
<dbReference type="Gene3D" id="3.30.70.2740">
    <property type="match status" value="1"/>
</dbReference>
<dbReference type="Pfam" id="PF01565">
    <property type="entry name" value="FAD_binding_4"/>
    <property type="match status" value="1"/>
</dbReference>
<dbReference type="SUPFAM" id="SSF56176">
    <property type="entry name" value="FAD-binding/transporter-associated domain-like"/>
    <property type="match status" value="1"/>
</dbReference>
<dbReference type="Proteomes" id="UP001208656">
    <property type="component" value="Unassembled WGS sequence"/>
</dbReference>
<comment type="similarity">
    <text evidence="2">Belongs to the FAD-binding oxidoreductase/transferase type 4 family.</text>
</comment>
<evidence type="ECO:0000256" key="1">
    <source>
        <dbReference type="ARBA" id="ARBA00001974"/>
    </source>
</evidence>
<evidence type="ECO:0000256" key="4">
    <source>
        <dbReference type="ARBA" id="ARBA00022827"/>
    </source>
</evidence>
<evidence type="ECO:0000256" key="3">
    <source>
        <dbReference type="ARBA" id="ARBA00022630"/>
    </source>
</evidence>
<feature type="domain" description="FAD-binding PCMH-type" evidence="8">
    <location>
        <begin position="40"/>
        <end position="217"/>
    </location>
</feature>
<dbReference type="InterPro" id="IPR016164">
    <property type="entry name" value="FAD-linked_Oxase-like_C"/>
</dbReference>
<dbReference type="InterPro" id="IPR004113">
    <property type="entry name" value="FAD-bd_oxidored_4_C"/>
</dbReference>
<dbReference type="PANTHER" id="PTHR11748">
    <property type="entry name" value="D-LACTATE DEHYDROGENASE"/>
    <property type="match status" value="1"/>
</dbReference>
<dbReference type="Gene3D" id="1.10.45.10">
    <property type="entry name" value="Vanillyl-alcohol Oxidase, Chain A, domain 4"/>
    <property type="match status" value="1"/>
</dbReference>
<comment type="caution">
    <text evidence="9">The sequence shown here is derived from an EMBL/GenBank/DDBJ whole genome shotgun (WGS) entry which is preliminary data.</text>
</comment>
<organism evidence="9 10">
    <name type="scientific">Pallidibacillus thermolactis</name>
    <dbReference type="NCBI Taxonomy" id="251051"/>
    <lineage>
        <taxon>Bacteria</taxon>
        <taxon>Bacillati</taxon>
        <taxon>Bacillota</taxon>
        <taxon>Bacilli</taxon>
        <taxon>Bacillales</taxon>
        <taxon>Bacillaceae</taxon>
        <taxon>Pallidibacillus</taxon>
    </lineage>
</organism>
<comment type="cofactor">
    <cofactor evidence="1">
        <name>FAD</name>
        <dbReference type="ChEBI" id="CHEBI:57692"/>
    </cofactor>
</comment>
<dbReference type="Gene3D" id="3.30.465.10">
    <property type="match status" value="1"/>
</dbReference>
<dbReference type="InterPro" id="IPR036318">
    <property type="entry name" value="FAD-bd_PCMH-like_sf"/>
</dbReference>
<evidence type="ECO:0000256" key="5">
    <source>
        <dbReference type="ARBA" id="ARBA00022946"/>
    </source>
</evidence>
<evidence type="ECO:0000256" key="7">
    <source>
        <dbReference type="ARBA" id="ARBA00038897"/>
    </source>
</evidence>
<keyword evidence="3" id="KW-0285">Flavoprotein</keyword>
<keyword evidence="5" id="KW-0809">Transit peptide</keyword>
<reference evidence="9 10" key="1">
    <citation type="submission" date="2022-10" db="EMBL/GenBank/DDBJ databases">
        <title>Description of Fervidibacillus gen. nov. in the family Fervidibacillaceae fam. nov. with two species, Fervidibacillus albus sp. nov., and Fervidibacillus halotolerans sp. nov., isolated from tidal flat sediments.</title>
        <authorList>
            <person name="Kwon K.K."/>
            <person name="Yang S.-H."/>
        </authorList>
    </citation>
    <scope>NUCLEOTIDE SEQUENCE [LARGE SCALE GENOMIC DNA]</scope>
    <source>
        <strain evidence="9 10">DSM 23332</strain>
    </source>
</reference>
<evidence type="ECO:0000256" key="2">
    <source>
        <dbReference type="ARBA" id="ARBA00008000"/>
    </source>
</evidence>
<dbReference type="SUPFAM" id="SSF55103">
    <property type="entry name" value="FAD-linked oxidases, C-terminal domain"/>
    <property type="match status" value="1"/>
</dbReference>
<keyword evidence="4" id="KW-0274">FAD</keyword>
<gene>
    <name evidence="9" type="ORF">OEV82_04805</name>
</gene>
<dbReference type="PROSITE" id="PS51387">
    <property type="entry name" value="FAD_PCMH"/>
    <property type="match status" value="1"/>
</dbReference>
<dbReference type="InterPro" id="IPR016169">
    <property type="entry name" value="FAD-bd_PCMH_sub2"/>
</dbReference>
<dbReference type="Pfam" id="PF02913">
    <property type="entry name" value="FAD-oxidase_C"/>
    <property type="match status" value="1"/>
</dbReference>
<evidence type="ECO:0000313" key="10">
    <source>
        <dbReference type="Proteomes" id="UP001208656"/>
    </source>
</evidence>
<name>A0ABT2WDM1_9BACI</name>
<dbReference type="InterPro" id="IPR016171">
    <property type="entry name" value="Vanillyl_alc_oxidase_C-sub2"/>
</dbReference>
<keyword evidence="6" id="KW-0560">Oxidoreductase</keyword>
<evidence type="ECO:0000259" key="8">
    <source>
        <dbReference type="PROSITE" id="PS51387"/>
    </source>
</evidence>
<dbReference type="InterPro" id="IPR016166">
    <property type="entry name" value="FAD-bd_PCMH"/>
</dbReference>
<dbReference type="EMBL" id="JAOUSE010000008">
    <property type="protein sequence ID" value="MCU9593770.1"/>
    <property type="molecule type" value="Genomic_DNA"/>
</dbReference>
<dbReference type="PANTHER" id="PTHR11748:SF111">
    <property type="entry name" value="D-LACTATE DEHYDROGENASE, MITOCHONDRIAL-RELATED"/>
    <property type="match status" value="1"/>
</dbReference>
<proteinExistence type="inferred from homology"/>